<sequence length="334" mass="37334">MNKENKIVVLGITGYMGSWLAKDLSDAGYKNIFGSFTNSKKAAALKDVLPDLNLVDIDVLSDNDKLTEIMQDAKWVFNDTAAFTGKEKTTTDYIVTKTMMANNVMQTIKQAGTVEKIVHLGSVGAIGSGHMNPEITEYDESDYSAIDPDNIWGVMKLAEERTVTQWCENLGINYVIVHPTNVIGPSFLAWNHDMIPAYLKNGNPMIDSQMDSVDVRDIAKLELTLMGNPDINNIRILGKGFTMMLSQLVQIVKEHLDDQQIKALFGKMTPIIDAQTALDVLDNAKDSNYYKENVNKINNTLDMHTKYPDAYQYQYTDAKETVIAALDKMLNDLK</sequence>
<protein>
    <submittedName>
        <fullName evidence="4">NAD-dependent epimerase/dehydratase family protein</fullName>
    </submittedName>
</protein>
<dbReference type="SUPFAM" id="SSF51735">
    <property type="entry name" value="NAD(P)-binding Rossmann-fold domains"/>
    <property type="match status" value="1"/>
</dbReference>
<proteinExistence type="inferred from homology"/>
<dbReference type="RefSeq" id="WP_153385855.1">
    <property type="nucleotide sequence ID" value="NZ_VDFP01000017.1"/>
</dbReference>
<dbReference type="Proteomes" id="UP000414364">
    <property type="component" value="Unassembled WGS sequence"/>
</dbReference>
<evidence type="ECO:0000256" key="2">
    <source>
        <dbReference type="ARBA" id="ARBA00023445"/>
    </source>
</evidence>
<evidence type="ECO:0000259" key="3">
    <source>
        <dbReference type="Pfam" id="PF01370"/>
    </source>
</evidence>
<comment type="caution">
    <text evidence="4">The sequence shown here is derived from an EMBL/GenBank/DDBJ whole genome shotgun (WGS) entry which is preliminary data.</text>
</comment>
<feature type="domain" description="NAD-dependent epimerase/dehydratase" evidence="3">
    <location>
        <begin position="7"/>
        <end position="230"/>
    </location>
</feature>
<dbReference type="GO" id="GO:0016616">
    <property type="term" value="F:oxidoreductase activity, acting on the CH-OH group of donors, NAD or NADP as acceptor"/>
    <property type="evidence" value="ECO:0007669"/>
    <property type="project" value="TreeGrafter"/>
</dbReference>
<keyword evidence="1" id="KW-0560">Oxidoreductase</keyword>
<name>A0A5P0ZQW8_9LACO</name>
<dbReference type="Pfam" id="PF01370">
    <property type="entry name" value="Epimerase"/>
    <property type="match status" value="1"/>
</dbReference>
<dbReference type="Gene3D" id="3.40.50.720">
    <property type="entry name" value="NAD(P)-binding Rossmann-like Domain"/>
    <property type="match status" value="1"/>
</dbReference>
<dbReference type="PANTHER" id="PTHR10366">
    <property type="entry name" value="NAD DEPENDENT EPIMERASE/DEHYDRATASE"/>
    <property type="match status" value="1"/>
</dbReference>
<dbReference type="InterPro" id="IPR001509">
    <property type="entry name" value="Epimerase_deHydtase"/>
</dbReference>
<evidence type="ECO:0000313" key="5">
    <source>
        <dbReference type="Proteomes" id="UP000414364"/>
    </source>
</evidence>
<comment type="similarity">
    <text evidence="2">Belongs to the NAD(P)-dependent epimerase/dehydratase family. Dihydroflavonol-4-reductase subfamily.</text>
</comment>
<evidence type="ECO:0000256" key="1">
    <source>
        <dbReference type="ARBA" id="ARBA00023002"/>
    </source>
</evidence>
<reference evidence="4 5" key="1">
    <citation type="journal article" date="2019" name="Syst. Appl. Microbiol.">
        <title>Polyphasic characterization of two novel Lactobacillus spp. isolated from blown salami packages: Description of Lactobacillus halodurans sp. nov. and Lactobacillus salsicarnum sp. nov.</title>
        <authorList>
            <person name="Schuster J.A."/>
            <person name="Klingl A."/>
            <person name="Vogel R.F."/>
            <person name="Ehrmann M.A."/>
        </authorList>
    </citation>
    <scope>NUCLEOTIDE SEQUENCE [LARGE SCALE GENOMIC DNA]</scope>
    <source>
        <strain evidence="4 5">TMW 1.2172</strain>
    </source>
</reference>
<accession>A0A5P0ZQW8</accession>
<dbReference type="EMBL" id="VDFP01000017">
    <property type="protein sequence ID" value="MQS76465.1"/>
    <property type="molecule type" value="Genomic_DNA"/>
</dbReference>
<evidence type="ECO:0000313" key="4">
    <source>
        <dbReference type="EMBL" id="MQS76465.1"/>
    </source>
</evidence>
<dbReference type="AlphaFoldDB" id="A0A5P0ZQW8"/>
<dbReference type="InterPro" id="IPR050425">
    <property type="entry name" value="NAD(P)_dehydrat-like"/>
</dbReference>
<dbReference type="PANTHER" id="PTHR10366:SF564">
    <property type="entry name" value="STEROL-4-ALPHA-CARBOXYLATE 3-DEHYDROGENASE, DECARBOXYLATING"/>
    <property type="match status" value="1"/>
</dbReference>
<gene>
    <name evidence="4" type="ORF">FHL06_08755</name>
</gene>
<dbReference type="InterPro" id="IPR036291">
    <property type="entry name" value="NAD(P)-bd_dom_sf"/>
</dbReference>
<organism evidence="4 5">
    <name type="scientific">Companilactobacillus halodurans</name>
    <dbReference type="NCBI Taxonomy" id="2584183"/>
    <lineage>
        <taxon>Bacteria</taxon>
        <taxon>Bacillati</taxon>
        <taxon>Bacillota</taxon>
        <taxon>Bacilli</taxon>
        <taxon>Lactobacillales</taxon>
        <taxon>Lactobacillaceae</taxon>
        <taxon>Companilactobacillus</taxon>
    </lineage>
</organism>